<evidence type="ECO:0000256" key="1">
    <source>
        <dbReference type="SAM" id="MobiDB-lite"/>
    </source>
</evidence>
<organism evidence="2">
    <name type="scientific">Bradyrhizobium quebecense</name>
    <dbReference type="NCBI Taxonomy" id="2748629"/>
    <lineage>
        <taxon>Bacteria</taxon>
        <taxon>Pseudomonadati</taxon>
        <taxon>Pseudomonadota</taxon>
        <taxon>Alphaproteobacteria</taxon>
        <taxon>Hyphomicrobiales</taxon>
        <taxon>Nitrobacteraceae</taxon>
        <taxon>Bradyrhizobium</taxon>
    </lineage>
</organism>
<sequence length="102" mass="11574">MAVNGWGRHFHEIIVLPDGRKITTLRQAMAWLAKEVPQAEHEMKPVQTAAHCVVAAAENESAGWMMFARMGMMQAINRHAALSEFKSKRKQRPPAKLIKLQR</sequence>
<accession>A0A974AHJ4</accession>
<proteinExistence type="predicted"/>
<dbReference type="EMBL" id="JABWSX010000001">
    <property type="protein sequence ID" value="NVL08668.1"/>
    <property type="molecule type" value="Genomic_DNA"/>
</dbReference>
<reference evidence="2" key="1">
    <citation type="submission" date="2020-06" db="EMBL/GenBank/DDBJ databases">
        <title>Whole Genome Sequence of Bradyrhizobium sp. Strain 66S1MB.</title>
        <authorList>
            <person name="Bromfield E."/>
            <person name="Cloutier S."/>
        </authorList>
    </citation>
    <scope>NUCLEOTIDE SEQUENCE</scope>
    <source>
        <strain evidence="2">66S1MB</strain>
    </source>
</reference>
<comment type="caution">
    <text evidence="2">The sequence shown here is derived from an EMBL/GenBank/DDBJ whole genome shotgun (WGS) entry which is preliminary data.</text>
</comment>
<feature type="region of interest" description="Disordered" evidence="1">
    <location>
        <begin position="83"/>
        <end position="102"/>
    </location>
</feature>
<protein>
    <submittedName>
        <fullName evidence="2">Uncharacterized protein</fullName>
    </submittedName>
</protein>
<gene>
    <name evidence="2" type="ORF">HU230_23485</name>
</gene>
<dbReference type="AlphaFoldDB" id="A0A974AHJ4"/>
<feature type="compositionally biased region" description="Basic residues" evidence="1">
    <location>
        <begin position="87"/>
        <end position="102"/>
    </location>
</feature>
<evidence type="ECO:0000313" key="2">
    <source>
        <dbReference type="EMBL" id="NVL08668.1"/>
    </source>
</evidence>
<dbReference type="RefSeq" id="WP_176532150.1">
    <property type="nucleotide sequence ID" value="NZ_CP088022.1"/>
</dbReference>
<name>A0A974AHJ4_9BRAD</name>